<evidence type="ECO:0000313" key="8">
    <source>
        <dbReference type="EMBL" id="EGK70537.1"/>
    </source>
</evidence>
<evidence type="ECO:0000259" key="6">
    <source>
        <dbReference type="PROSITE" id="PS50110"/>
    </source>
</evidence>
<dbReference type="RefSeq" id="WP_008063868.1">
    <property type="nucleotide sequence ID" value="NZ_AFHG01000057.1"/>
</dbReference>
<keyword evidence="1 4" id="KW-0597">Phosphoprotein</keyword>
<dbReference type="SMART" id="SM00862">
    <property type="entry name" value="Trans_reg_C"/>
    <property type="match status" value="1"/>
</dbReference>
<dbReference type="EMBL" id="AFHG01000057">
    <property type="protein sequence ID" value="EGK70537.1"/>
    <property type="molecule type" value="Genomic_DNA"/>
</dbReference>
<accession>F5RG49</accession>
<reference evidence="8 9" key="1">
    <citation type="journal article" date="2011" name="J. Bacteriol.">
        <title>Genome sequence of Methyloversatilis universalis FAM5T, a methylotrophic representative of the order Rhodocyclales.</title>
        <authorList>
            <person name="Kittichotirat W."/>
            <person name="Good N.M."/>
            <person name="Hall R."/>
            <person name="Bringel F."/>
            <person name="Lajus A."/>
            <person name="Medigue C."/>
            <person name="Smalley N.E."/>
            <person name="Beck D."/>
            <person name="Bumgarner R."/>
            <person name="Vuilleumier S."/>
            <person name="Kalyuzhnaya M.G."/>
        </authorList>
    </citation>
    <scope>NUCLEOTIDE SEQUENCE [LARGE SCALE GENOMIC DNA]</scope>
    <source>
        <strain evidence="9">ATCC BAA-1314 / JCM 13912 / FAM5</strain>
    </source>
</reference>
<gene>
    <name evidence="8" type="ORF">METUNv1_03444</name>
</gene>
<dbReference type="Pfam" id="PF00072">
    <property type="entry name" value="Response_reg"/>
    <property type="match status" value="1"/>
</dbReference>
<dbReference type="CDD" id="cd00383">
    <property type="entry name" value="trans_reg_C"/>
    <property type="match status" value="1"/>
</dbReference>
<protein>
    <submittedName>
        <fullName evidence="8">Two-component regulatory response regulator receiver, CHEY-like protein</fullName>
    </submittedName>
</protein>
<dbReference type="Pfam" id="PF00486">
    <property type="entry name" value="Trans_reg_C"/>
    <property type="match status" value="1"/>
</dbReference>
<dbReference type="Proteomes" id="UP000005019">
    <property type="component" value="Unassembled WGS sequence"/>
</dbReference>
<dbReference type="InterPro" id="IPR011006">
    <property type="entry name" value="CheY-like_superfamily"/>
</dbReference>
<dbReference type="GO" id="GO:0000976">
    <property type="term" value="F:transcription cis-regulatory region binding"/>
    <property type="evidence" value="ECO:0007669"/>
    <property type="project" value="TreeGrafter"/>
</dbReference>
<dbReference type="STRING" id="1000565.METUNv1_03444"/>
<dbReference type="SMART" id="SM00448">
    <property type="entry name" value="REC"/>
    <property type="match status" value="1"/>
</dbReference>
<dbReference type="Gene3D" id="3.40.50.2300">
    <property type="match status" value="1"/>
</dbReference>
<feature type="DNA-binding region" description="OmpR/PhoB-type" evidence="5">
    <location>
        <begin position="122"/>
        <end position="221"/>
    </location>
</feature>
<dbReference type="PANTHER" id="PTHR48111:SF40">
    <property type="entry name" value="PHOSPHATE REGULON TRANSCRIPTIONAL REGULATORY PROTEIN PHOB"/>
    <property type="match status" value="1"/>
</dbReference>
<dbReference type="InterPro" id="IPR036388">
    <property type="entry name" value="WH-like_DNA-bd_sf"/>
</dbReference>
<dbReference type="GO" id="GO:0006355">
    <property type="term" value="P:regulation of DNA-templated transcription"/>
    <property type="evidence" value="ECO:0007669"/>
    <property type="project" value="InterPro"/>
</dbReference>
<dbReference type="PROSITE" id="PS50110">
    <property type="entry name" value="RESPONSE_REGULATORY"/>
    <property type="match status" value="1"/>
</dbReference>
<dbReference type="AlphaFoldDB" id="F5RG49"/>
<dbReference type="PANTHER" id="PTHR48111">
    <property type="entry name" value="REGULATOR OF RPOS"/>
    <property type="match status" value="1"/>
</dbReference>
<dbReference type="GO" id="GO:0000156">
    <property type="term" value="F:phosphorelay response regulator activity"/>
    <property type="evidence" value="ECO:0007669"/>
    <property type="project" value="TreeGrafter"/>
</dbReference>
<evidence type="ECO:0000256" key="1">
    <source>
        <dbReference type="ARBA" id="ARBA00022553"/>
    </source>
</evidence>
<sequence length="235" mass="26892">MLEDDPVQVEILGSWLRAAGHDVHTFTRSRDLMREAVRESYDLLLIDWELPDLPGSDVLRWLRTERALNTPVIFVTARQDENDIVTALAAGADDYIVKPARRMELLTRIEAVLRRSRPPADQPLIDASPYQFDLNSHTARLNGEVIDLTEREFELAVFLFRNVGRLVSRGHLLESLWGRKGDVPTRTVDTHMSRVRSKLALRPENGYRLASTYNYGYRLERVADDGKRAEEQPAA</sequence>
<keyword evidence="3 5" id="KW-0238">DNA-binding</keyword>
<comment type="caution">
    <text evidence="8">The sequence shown here is derived from an EMBL/GenBank/DDBJ whole genome shotgun (WGS) entry which is preliminary data.</text>
</comment>
<dbReference type="GO" id="GO:0032993">
    <property type="term" value="C:protein-DNA complex"/>
    <property type="evidence" value="ECO:0007669"/>
    <property type="project" value="TreeGrafter"/>
</dbReference>
<evidence type="ECO:0000256" key="5">
    <source>
        <dbReference type="PROSITE-ProRule" id="PRU01091"/>
    </source>
</evidence>
<keyword evidence="2" id="KW-0902">Two-component regulatory system</keyword>
<dbReference type="SUPFAM" id="SSF52172">
    <property type="entry name" value="CheY-like"/>
    <property type="match status" value="1"/>
</dbReference>
<dbReference type="PROSITE" id="PS51755">
    <property type="entry name" value="OMPR_PHOB"/>
    <property type="match status" value="1"/>
</dbReference>
<name>F5RG49_METUF</name>
<dbReference type="GO" id="GO:0005829">
    <property type="term" value="C:cytosol"/>
    <property type="evidence" value="ECO:0007669"/>
    <property type="project" value="TreeGrafter"/>
</dbReference>
<dbReference type="eggNOG" id="COG0745">
    <property type="taxonomic scope" value="Bacteria"/>
</dbReference>
<keyword evidence="9" id="KW-1185">Reference proteome</keyword>
<dbReference type="InterPro" id="IPR001789">
    <property type="entry name" value="Sig_transdc_resp-reg_receiver"/>
</dbReference>
<dbReference type="Gene3D" id="1.10.10.10">
    <property type="entry name" value="Winged helix-like DNA-binding domain superfamily/Winged helix DNA-binding domain"/>
    <property type="match status" value="1"/>
</dbReference>
<dbReference type="CDD" id="cd17574">
    <property type="entry name" value="REC_OmpR"/>
    <property type="match status" value="1"/>
</dbReference>
<evidence type="ECO:0000256" key="4">
    <source>
        <dbReference type="PROSITE-ProRule" id="PRU00169"/>
    </source>
</evidence>
<feature type="domain" description="Response regulatory" evidence="6">
    <location>
        <begin position="1"/>
        <end position="113"/>
    </location>
</feature>
<proteinExistence type="predicted"/>
<evidence type="ECO:0000256" key="3">
    <source>
        <dbReference type="ARBA" id="ARBA00023125"/>
    </source>
</evidence>
<dbReference type="InterPro" id="IPR001867">
    <property type="entry name" value="OmpR/PhoB-type_DNA-bd"/>
</dbReference>
<feature type="modified residue" description="4-aspartylphosphate" evidence="4">
    <location>
        <position position="47"/>
    </location>
</feature>
<evidence type="ECO:0000313" key="9">
    <source>
        <dbReference type="Proteomes" id="UP000005019"/>
    </source>
</evidence>
<feature type="domain" description="OmpR/PhoB-type" evidence="7">
    <location>
        <begin position="122"/>
        <end position="221"/>
    </location>
</feature>
<dbReference type="OrthoDB" id="8544854at2"/>
<organism evidence="8 9">
    <name type="scientific">Methyloversatilis universalis (strain ATCC BAA-1314 / DSM 25237 / JCM 13912 / CCUG 52030 / FAM5)</name>
    <dbReference type="NCBI Taxonomy" id="1000565"/>
    <lineage>
        <taxon>Bacteria</taxon>
        <taxon>Pseudomonadati</taxon>
        <taxon>Pseudomonadota</taxon>
        <taxon>Betaproteobacteria</taxon>
        <taxon>Nitrosomonadales</taxon>
        <taxon>Sterolibacteriaceae</taxon>
        <taxon>Methyloversatilis</taxon>
    </lineage>
</organism>
<evidence type="ECO:0000259" key="7">
    <source>
        <dbReference type="PROSITE" id="PS51755"/>
    </source>
</evidence>
<dbReference type="InterPro" id="IPR039420">
    <property type="entry name" value="WalR-like"/>
</dbReference>
<evidence type="ECO:0000256" key="2">
    <source>
        <dbReference type="ARBA" id="ARBA00023012"/>
    </source>
</evidence>